<comment type="caution">
    <text evidence="4">The sequence shown here is derived from an EMBL/GenBank/DDBJ whole genome shotgun (WGS) entry which is preliminary data.</text>
</comment>
<dbReference type="SUPFAM" id="SSF56925">
    <property type="entry name" value="OMPA-like"/>
    <property type="match status" value="1"/>
</dbReference>
<evidence type="ECO:0000313" key="5">
    <source>
        <dbReference type="Proteomes" id="UP000197596"/>
    </source>
</evidence>
<evidence type="ECO:0000259" key="3">
    <source>
        <dbReference type="Pfam" id="PF13505"/>
    </source>
</evidence>
<gene>
    <name evidence="4" type="ORF">CEJ42_09850</name>
</gene>
<protein>
    <recommendedName>
        <fullName evidence="3">Outer membrane protein beta-barrel domain-containing protein</fullName>
    </recommendedName>
</protein>
<evidence type="ECO:0000256" key="1">
    <source>
        <dbReference type="ARBA" id="ARBA00004442"/>
    </source>
</evidence>
<dbReference type="Gene3D" id="2.40.160.20">
    <property type="match status" value="1"/>
</dbReference>
<dbReference type="InterPro" id="IPR011250">
    <property type="entry name" value="OMP/PagP_B-barrel"/>
</dbReference>
<dbReference type="Proteomes" id="UP000197596">
    <property type="component" value="Unassembled WGS sequence"/>
</dbReference>
<keyword evidence="2" id="KW-0732">Signal</keyword>
<dbReference type="EMBL" id="NJGU01000005">
    <property type="protein sequence ID" value="OWY29156.1"/>
    <property type="molecule type" value="Genomic_DNA"/>
</dbReference>
<evidence type="ECO:0000256" key="2">
    <source>
        <dbReference type="ARBA" id="ARBA00022729"/>
    </source>
</evidence>
<proteinExistence type="predicted"/>
<dbReference type="InterPro" id="IPR027385">
    <property type="entry name" value="Beta-barrel_OMP"/>
</dbReference>
<reference evidence="4 5" key="1">
    <citation type="submission" date="2017-06" db="EMBL/GenBank/DDBJ databases">
        <title>Herbaspirillum phytohormonus sp. nov., isolated from the root nodule of Robinia pseudoacacia in lead-zinc mine.</title>
        <authorList>
            <person name="Fan M."/>
            <person name="Lin Y."/>
        </authorList>
    </citation>
    <scope>NUCLEOTIDE SEQUENCE [LARGE SCALE GENOMIC DNA]</scope>
    <source>
        <strain evidence="4 5">HZ10</strain>
    </source>
</reference>
<dbReference type="AlphaFoldDB" id="A0A246WS37"/>
<comment type="subcellular location">
    <subcellularLocation>
        <location evidence="1">Cell outer membrane</location>
    </subcellularLocation>
</comment>
<feature type="domain" description="Outer membrane protein beta-barrel" evidence="3">
    <location>
        <begin position="25"/>
        <end position="267"/>
    </location>
</feature>
<dbReference type="GO" id="GO:0009279">
    <property type="term" value="C:cell outer membrane"/>
    <property type="evidence" value="ECO:0007669"/>
    <property type="project" value="UniProtKB-SubCell"/>
</dbReference>
<dbReference type="Pfam" id="PF13505">
    <property type="entry name" value="OMP_b-brl"/>
    <property type="match status" value="1"/>
</dbReference>
<organism evidence="4 5">
    <name type="scientific">Herbaspirillum robiniae</name>
    <dbReference type="NCBI Taxonomy" id="2014887"/>
    <lineage>
        <taxon>Bacteria</taxon>
        <taxon>Pseudomonadati</taxon>
        <taxon>Pseudomonadota</taxon>
        <taxon>Betaproteobacteria</taxon>
        <taxon>Burkholderiales</taxon>
        <taxon>Oxalobacteraceae</taxon>
        <taxon>Herbaspirillum</taxon>
    </lineage>
</organism>
<sequence>MLRGTAIHFIKEKDLSMKKKHYSGLLLSTLFLPVLATAADQSGSWYVGARAGAASTAETGQNYTNPRVQGIVSSNDSSQAKFASILVGRTFDASPLSVELEYQRQGTSDFQRNTVGICPASVCGSPLAFNGFNSVRVKSQALFVNLGYRIPLGSPAASVTLNGGVGMSRNTTSGNQIFTLPATPNAGLLQGERFRANSENSLAWNLGASFNYMLSKSTTLDVGYRYVNFGKFNMLSDGTLTPAFRNSESFGGTLVAHQFFTGLRYRFE</sequence>
<evidence type="ECO:0000313" key="4">
    <source>
        <dbReference type="EMBL" id="OWY29156.1"/>
    </source>
</evidence>
<name>A0A246WS37_9BURK</name>
<accession>A0A246WS37</accession>